<reference evidence="1" key="2">
    <citation type="submission" date="2021-04" db="EMBL/GenBank/DDBJ databases">
        <authorList>
            <person name="Gilroy R."/>
        </authorList>
    </citation>
    <scope>NUCLEOTIDE SEQUENCE</scope>
    <source>
        <strain evidence="1">ChiW7-2402</strain>
    </source>
</reference>
<evidence type="ECO:0008006" key="3">
    <source>
        <dbReference type="Google" id="ProtNLM"/>
    </source>
</evidence>
<dbReference type="Proteomes" id="UP000824102">
    <property type="component" value="Unassembled WGS sequence"/>
</dbReference>
<proteinExistence type="predicted"/>
<dbReference type="AlphaFoldDB" id="A0A9D2G401"/>
<evidence type="ECO:0000313" key="2">
    <source>
        <dbReference type="Proteomes" id="UP000824102"/>
    </source>
</evidence>
<protein>
    <recommendedName>
        <fullName evidence="3">DUF3794 domain-containing protein</fullName>
    </recommendedName>
</protein>
<accession>A0A9D2G401</accession>
<organism evidence="1 2">
    <name type="scientific">Candidatus Gallimonas intestinavium</name>
    <dbReference type="NCBI Taxonomy" id="2838603"/>
    <lineage>
        <taxon>Bacteria</taxon>
        <taxon>Bacillati</taxon>
        <taxon>Bacillota</taxon>
        <taxon>Clostridia</taxon>
        <taxon>Candidatus Gallimonas</taxon>
    </lineage>
</organism>
<gene>
    <name evidence="1" type="ORF">H9964_01145</name>
</gene>
<evidence type="ECO:0000313" key="1">
    <source>
        <dbReference type="EMBL" id="HIZ72168.1"/>
    </source>
</evidence>
<name>A0A9D2G401_9FIRM</name>
<reference evidence="1" key="1">
    <citation type="journal article" date="2021" name="PeerJ">
        <title>Extensive microbial diversity within the chicken gut microbiome revealed by metagenomics and culture.</title>
        <authorList>
            <person name="Gilroy R."/>
            <person name="Ravi A."/>
            <person name="Getino M."/>
            <person name="Pursley I."/>
            <person name="Horton D.L."/>
            <person name="Alikhan N.F."/>
            <person name="Baker D."/>
            <person name="Gharbi K."/>
            <person name="Hall N."/>
            <person name="Watson M."/>
            <person name="Adriaenssens E.M."/>
            <person name="Foster-Nyarko E."/>
            <person name="Jarju S."/>
            <person name="Secka A."/>
            <person name="Antonio M."/>
            <person name="Oren A."/>
            <person name="Chaudhuri R.R."/>
            <person name="La Ragione R."/>
            <person name="Hildebrand F."/>
            <person name="Pallen M.J."/>
        </authorList>
    </citation>
    <scope>NUCLEOTIDE SEQUENCE</scope>
    <source>
        <strain evidence="1">ChiW7-2402</strain>
    </source>
</reference>
<sequence length="497" mass="53483">MQIETQRYRGYTRTGTLTAETAAECRFGGEVETVLAAQVEVSPVRAEAENGEVRILGRARFSIVYENAEHGVCRAEKGAEFTLKAQGACCPAASPRVELRTESLSVRREGASVYVTALVSARAELFEEKEFVFLTGGELVVRREGLPFSSAHLVGGETEIADDFETDFLGDILLHSSAALVREARAEAESLVLSGEVNLCILALREGEPVSLERLIPFRIEIASESALPGCPAEGRVAVKEVFLHADADEEQGKCALHAELTLSAEGCVYTEETVDAVTDAYSLTHRVELSFAEAESTSAGETASFTERIAGKAALSSAIDYSDTLLAVILQRAEGTLVPSPEGRRLEGAVLGTLLLRGADGAHRGVEMSVPFSVPAPGEGECTPVLLVCGMSARQKQEGEIDAEATLKFSLTPRRRTELRAVCAAEEGEPVAESDCAVSVYIPRAGDGLWELSKRLKKPPEEVMKSNPELEFPIREGQRVIIYRKRELSVPGGAGR</sequence>
<dbReference type="EMBL" id="DXBB01000022">
    <property type="protein sequence ID" value="HIZ72168.1"/>
    <property type="molecule type" value="Genomic_DNA"/>
</dbReference>
<comment type="caution">
    <text evidence="1">The sequence shown here is derived from an EMBL/GenBank/DDBJ whole genome shotgun (WGS) entry which is preliminary data.</text>
</comment>